<feature type="chain" id="PRO_5002180327" evidence="1">
    <location>
        <begin position="20"/>
        <end position="158"/>
    </location>
</feature>
<evidence type="ECO:0000313" key="3">
    <source>
        <dbReference type="Proteomes" id="UP000053257"/>
    </source>
</evidence>
<dbReference type="Proteomes" id="UP000053257">
    <property type="component" value="Unassembled WGS sequence"/>
</dbReference>
<evidence type="ECO:0000313" key="2">
    <source>
        <dbReference type="EMBL" id="KIP09669.1"/>
    </source>
</evidence>
<evidence type="ECO:0000256" key="1">
    <source>
        <dbReference type="SAM" id="SignalP"/>
    </source>
</evidence>
<dbReference type="EMBL" id="KN840463">
    <property type="protein sequence ID" value="KIP09669.1"/>
    <property type="molecule type" value="Genomic_DNA"/>
</dbReference>
<name>A0A0C3NW98_PHLG1</name>
<proteinExistence type="predicted"/>
<reference evidence="2 3" key="1">
    <citation type="journal article" date="2014" name="PLoS Genet.">
        <title>Analysis of the Phlebiopsis gigantea genome, transcriptome and secretome provides insight into its pioneer colonization strategies of wood.</title>
        <authorList>
            <person name="Hori C."/>
            <person name="Ishida T."/>
            <person name="Igarashi K."/>
            <person name="Samejima M."/>
            <person name="Suzuki H."/>
            <person name="Master E."/>
            <person name="Ferreira P."/>
            <person name="Ruiz-Duenas F.J."/>
            <person name="Held B."/>
            <person name="Canessa P."/>
            <person name="Larrondo L.F."/>
            <person name="Schmoll M."/>
            <person name="Druzhinina I.S."/>
            <person name="Kubicek C.P."/>
            <person name="Gaskell J.A."/>
            <person name="Kersten P."/>
            <person name="St John F."/>
            <person name="Glasner J."/>
            <person name="Sabat G."/>
            <person name="Splinter BonDurant S."/>
            <person name="Syed K."/>
            <person name="Yadav J."/>
            <person name="Mgbeahuruike A.C."/>
            <person name="Kovalchuk A."/>
            <person name="Asiegbu F.O."/>
            <person name="Lackner G."/>
            <person name="Hoffmeister D."/>
            <person name="Rencoret J."/>
            <person name="Gutierrez A."/>
            <person name="Sun H."/>
            <person name="Lindquist E."/>
            <person name="Barry K."/>
            <person name="Riley R."/>
            <person name="Grigoriev I.V."/>
            <person name="Henrissat B."/>
            <person name="Kues U."/>
            <person name="Berka R.M."/>
            <person name="Martinez A.T."/>
            <person name="Covert S.F."/>
            <person name="Blanchette R.A."/>
            <person name="Cullen D."/>
        </authorList>
    </citation>
    <scope>NUCLEOTIDE SEQUENCE [LARGE SCALE GENOMIC DNA]</scope>
    <source>
        <strain evidence="2 3">11061_1 CR5-6</strain>
    </source>
</reference>
<sequence>MLLPVWLLIPVYFITQVHAALDKPTGFISSPIGLRAYNSSRHTRSSGFDGAPLNTSHGDGDPRQFPHIASPSVAAQPPAYSLSTTDEFRRDEEESACTEAMYPGQNCMMVGPLCNAEGCRTAGGLCVRDRMGYCHSNFWMKPECRGCHCWRIGPFLSQ</sequence>
<organism evidence="2 3">
    <name type="scientific">Phlebiopsis gigantea (strain 11061_1 CR5-6)</name>
    <name type="common">White-rot fungus</name>
    <name type="synonym">Peniophora gigantea</name>
    <dbReference type="NCBI Taxonomy" id="745531"/>
    <lineage>
        <taxon>Eukaryota</taxon>
        <taxon>Fungi</taxon>
        <taxon>Dikarya</taxon>
        <taxon>Basidiomycota</taxon>
        <taxon>Agaricomycotina</taxon>
        <taxon>Agaricomycetes</taxon>
        <taxon>Polyporales</taxon>
        <taxon>Phanerochaetaceae</taxon>
        <taxon>Phlebiopsis</taxon>
    </lineage>
</organism>
<keyword evidence="1" id="KW-0732">Signal</keyword>
<feature type="signal peptide" evidence="1">
    <location>
        <begin position="1"/>
        <end position="19"/>
    </location>
</feature>
<protein>
    <submittedName>
        <fullName evidence="2">Uncharacterized protein</fullName>
    </submittedName>
</protein>
<dbReference type="HOGENOM" id="CLU_1670028_0_0_1"/>
<keyword evidence="3" id="KW-1185">Reference proteome</keyword>
<gene>
    <name evidence="2" type="ORF">PHLGIDRAFT_307527</name>
</gene>
<accession>A0A0C3NW98</accession>
<dbReference type="AlphaFoldDB" id="A0A0C3NW98"/>